<organism evidence="15 16">
    <name type="scientific">Metamycoplasma neophronis</name>
    <dbReference type="NCBI Taxonomy" id="872983"/>
    <lineage>
        <taxon>Bacteria</taxon>
        <taxon>Bacillati</taxon>
        <taxon>Mycoplasmatota</taxon>
        <taxon>Mycoplasmoidales</taxon>
        <taxon>Metamycoplasmataceae</taxon>
        <taxon>Metamycoplasma</taxon>
    </lineage>
</organism>
<dbReference type="SUPFAM" id="SSF50249">
    <property type="entry name" value="Nucleic acid-binding proteins"/>
    <property type="match status" value="1"/>
</dbReference>
<dbReference type="SUPFAM" id="SSF46955">
    <property type="entry name" value="Putative DNA-binding domain"/>
    <property type="match status" value="1"/>
</dbReference>
<name>A0ABY2Z0E6_9BACT</name>
<dbReference type="SUPFAM" id="SSF55681">
    <property type="entry name" value="Class II aaRS and biotin synthetases"/>
    <property type="match status" value="1"/>
</dbReference>
<keyword evidence="6" id="KW-0547">Nucleotide-binding</keyword>
<gene>
    <name evidence="15" type="ORF">FJR74_01070</name>
</gene>
<evidence type="ECO:0000256" key="10">
    <source>
        <dbReference type="ARBA" id="ARBA00022917"/>
    </source>
</evidence>
<dbReference type="EC" id="6.1.1.20" evidence="2"/>
<evidence type="ECO:0000256" key="2">
    <source>
        <dbReference type="ARBA" id="ARBA00012814"/>
    </source>
</evidence>
<dbReference type="Gene3D" id="3.50.40.10">
    <property type="entry name" value="Phenylalanyl-trna Synthetase, Chain B, domain 3"/>
    <property type="match status" value="1"/>
</dbReference>
<keyword evidence="10" id="KW-0648">Protein biosynthesis</keyword>
<feature type="domain" description="B5" evidence="14">
    <location>
        <begin position="388"/>
        <end position="465"/>
    </location>
</feature>
<dbReference type="Gene3D" id="3.30.56.10">
    <property type="match status" value="2"/>
</dbReference>
<dbReference type="GO" id="GO:0004826">
    <property type="term" value="F:phenylalanine-tRNA ligase activity"/>
    <property type="evidence" value="ECO:0007669"/>
    <property type="project" value="UniProtKB-EC"/>
</dbReference>
<evidence type="ECO:0000256" key="9">
    <source>
        <dbReference type="ARBA" id="ARBA00022884"/>
    </source>
</evidence>
<dbReference type="PANTHER" id="PTHR10947">
    <property type="entry name" value="PHENYLALANYL-TRNA SYNTHETASE BETA CHAIN AND LEUCINE-RICH REPEAT-CONTAINING PROTEIN 47"/>
    <property type="match status" value="1"/>
</dbReference>
<evidence type="ECO:0000256" key="8">
    <source>
        <dbReference type="ARBA" id="ARBA00022842"/>
    </source>
</evidence>
<keyword evidence="4 15" id="KW-0436">Ligase</keyword>
<evidence type="ECO:0000256" key="12">
    <source>
        <dbReference type="PROSITE-ProRule" id="PRU00209"/>
    </source>
</evidence>
<evidence type="ECO:0000256" key="6">
    <source>
        <dbReference type="ARBA" id="ARBA00022741"/>
    </source>
</evidence>
<dbReference type="SMART" id="SM00873">
    <property type="entry name" value="B3_4"/>
    <property type="match status" value="1"/>
</dbReference>
<dbReference type="RefSeq" id="WP_140914696.1">
    <property type="nucleotide sequence ID" value="NZ_VHHP01000002.1"/>
</dbReference>
<keyword evidence="5" id="KW-0479">Metal-binding</keyword>
<reference evidence="15" key="1">
    <citation type="submission" date="2019-06" db="EMBL/GenBank/DDBJ databases">
        <title>Mycoplasma neophronis type strain whole genome sequence.</title>
        <authorList>
            <person name="Spergser J."/>
        </authorList>
    </citation>
    <scope>NUCLEOTIDE SEQUENCE [LARGE SCALE GENOMIC DNA]</scope>
    <source>
        <strain evidence="15">DSM 24097</strain>
    </source>
</reference>
<dbReference type="Pfam" id="PF01588">
    <property type="entry name" value="tRNA_bind"/>
    <property type="match status" value="1"/>
</dbReference>
<dbReference type="Proteomes" id="UP000316851">
    <property type="component" value="Unassembled WGS sequence"/>
</dbReference>
<keyword evidence="9 12" id="KW-0694">RNA-binding</keyword>
<dbReference type="InterPro" id="IPR045864">
    <property type="entry name" value="aa-tRNA-synth_II/BPL/LPL"/>
</dbReference>
<evidence type="ECO:0000256" key="1">
    <source>
        <dbReference type="ARBA" id="ARBA00001946"/>
    </source>
</evidence>
<dbReference type="InterPro" id="IPR005147">
    <property type="entry name" value="tRNA_synthase_B5-dom"/>
</dbReference>
<keyword evidence="7" id="KW-0067">ATP-binding</keyword>
<dbReference type="PROSITE" id="PS51483">
    <property type="entry name" value="B5"/>
    <property type="match status" value="1"/>
</dbReference>
<feature type="domain" description="TRNA-binding" evidence="13">
    <location>
        <begin position="39"/>
        <end position="153"/>
    </location>
</feature>
<keyword evidence="16" id="KW-1185">Reference proteome</keyword>
<evidence type="ECO:0000256" key="5">
    <source>
        <dbReference type="ARBA" id="ARBA00022723"/>
    </source>
</evidence>
<protein>
    <recommendedName>
        <fullName evidence="2">phenylalanine--tRNA ligase</fullName>
        <ecNumber evidence="2">6.1.1.20</ecNumber>
    </recommendedName>
</protein>
<dbReference type="InterPro" id="IPR002547">
    <property type="entry name" value="tRNA-bd_dom"/>
</dbReference>
<dbReference type="InterPro" id="IPR020825">
    <property type="entry name" value="Phe-tRNA_synthase-like_B3/B4"/>
</dbReference>
<dbReference type="InterPro" id="IPR012340">
    <property type="entry name" value="NA-bd_OB-fold"/>
</dbReference>
<evidence type="ECO:0000256" key="4">
    <source>
        <dbReference type="ARBA" id="ARBA00022598"/>
    </source>
</evidence>
<dbReference type="NCBIfam" id="NF001882">
    <property type="entry name" value="PRK00629.5-4"/>
    <property type="match status" value="1"/>
</dbReference>
<dbReference type="Pfam" id="PF17759">
    <property type="entry name" value="tRNA_synthFbeta"/>
    <property type="match status" value="1"/>
</dbReference>
<dbReference type="InterPro" id="IPR005146">
    <property type="entry name" value="B3/B4_tRNA-bd"/>
</dbReference>
<dbReference type="SUPFAM" id="SSF56037">
    <property type="entry name" value="PheT/TilS domain"/>
    <property type="match status" value="1"/>
</dbReference>
<dbReference type="PROSITE" id="PS50886">
    <property type="entry name" value="TRBD"/>
    <property type="match status" value="1"/>
</dbReference>
<accession>A0ABY2Z0E6</accession>
<evidence type="ECO:0000259" key="13">
    <source>
        <dbReference type="PROSITE" id="PS50886"/>
    </source>
</evidence>
<comment type="caution">
    <text evidence="15">The sequence shown here is derived from an EMBL/GenBank/DDBJ whole genome shotgun (WGS) entry which is preliminary data.</text>
</comment>
<sequence>MIFSYKQLCRLANLKNISVEEVVNAINSIGFEVEEYHKFADVEGIKFCHVLKAYKNPNADRLTVCEVEFGDGSKSIIQTNATNMHDDDYVMAFVPGSRTGKLVLQSRMMQGIISEGMFVGLHEIGIDENVAAEDSFDGIFQVGKVDLNLDPMEYFDLDDYMIDVSILSNRADALCYLVFAKELAAYFDTEVVPLPKANANLVSDLKIGTLKDTNAFSLVEANNTDLKLSIQEEFLLWKHGIKTFRNAVDITNLVLIYAGVPCHVYNKAQLKSNEFSVGFSSDKVNIFGDKEVTLDKNLVVKNGDEPVSLAATIGLENYQYTNSAQKAVFELASFNLKEVRKNAKQIKFDTNSSSRANKEISNGEILMAYEFLAQYLKEYSVLINAPKVHKKTILLDTRYITKYAGFNITKTKKYAAVLNKLISLGFKFKSDYSAVTFPLYRYDLKNMQDFVEEVFRFYGYDNFPSKQPKITRLILQTNIEDKFNNIFKNKGYMNVRTYTLIKPETNIFNPFGFEETLNAVASKNYDHSQIRYSMIMPLANVLIHNEKQGMPKGSYFEIGMINKEMNVLGICSNEKTFNEIKKDIISLTNQKLVFKPSNKSCFNPNASTDIYLGENYVGYIAKLHPSLLNINAIFAEIKLDEIKDKRVEFKDYKHAPLKTRDITVGMKPHDSLDAIVEKINKVVGVHSVSVKDTYVKDENLINVTLSVTLEEWATKKFDSIFA</sequence>
<comment type="cofactor">
    <cofactor evidence="1">
        <name>Mg(2+)</name>
        <dbReference type="ChEBI" id="CHEBI:18420"/>
    </cofactor>
</comment>
<keyword evidence="3 12" id="KW-0820">tRNA-binding</keyword>
<keyword evidence="8" id="KW-0460">Magnesium</keyword>
<evidence type="ECO:0000256" key="7">
    <source>
        <dbReference type="ARBA" id="ARBA00022840"/>
    </source>
</evidence>
<evidence type="ECO:0000256" key="11">
    <source>
        <dbReference type="ARBA" id="ARBA00023146"/>
    </source>
</evidence>
<proteinExistence type="predicted"/>
<dbReference type="EMBL" id="VHHP01000002">
    <property type="protein sequence ID" value="TPR54350.1"/>
    <property type="molecule type" value="Genomic_DNA"/>
</dbReference>
<keyword evidence="11" id="KW-0030">Aminoacyl-tRNA synthetase</keyword>
<dbReference type="SMART" id="SM00874">
    <property type="entry name" value="B5"/>
    <property type="match status" value="1"/>
</dbReference>
<dbReference type="InterPro" id="IPR009061">
    <property type="entry name" value="DNA-bd_dom_put_sf"/>
</dbReference>
<dbReference type="InterPro" id="IPR045060">
    <property type="entry name" value="Phe-tRNA-ligase_IIc_bsu"/>
</dbReference>
<evidence type="ECO:0000313" key="16">
    <source>
        <dbReference type="Proteomes" id="UP000316851"/>
    </source>
</evidence>
<dbReference type="Pfam" id="PF03483">
    <property type="entry name" value="B3_4"/>
    <property type="match status" value="1"/>
</dbReference>
<evidence type="ECO:0000313" key="15">
    <source>
        <dbReference type="EMBL" id="TPR54350.1"/>
    </source>
</evidence>
<evidence type="ECO:0000259" key="14">
    <source>
        <dbReference type="PROSITE" id="PS51483"/>
    </source>
</evidence>
<dbReference type="Gene3D" id="2.40.50.140">
    <property type="entry name" value="Nucleic acid-binding proteins"/>
    <property type="match status" value="1"/>
</dbReference>
<dbReference type="Pfam" id="PF03484">
    <property type="entry name" value="B5"/>
    <property type="match status" value="1"/>
</dbReference>
<dbReference type="Gene3D" id="3.30.930.10">
    <property type="entry name" value="Bira Bifunctional Protein, Domain 2"/>
    <property type="match status" value="1"/>
</dbReference>
<dbReference type="InterPro" id="IPR041616">
    <property type="entry name" value="PheRS_beta_core"/>
</dbReference>
<evidence type="ECO:0000256" key="3">
    <source>
        <dbReference type="ARBA" id="ARBA00022555"/>
    </source>
</evidence>
<dbReference type="PANTHER" id="PTHR10947:SF0">
    <property type="entry name" value="PHENYLALANINE--TRNA LIGASE BETA SUBUNIT"/>
    <property type="match status" value="1"/>
</dbReference>